<reference evidence="1 2" key="1">
    <citation type="submission" date="2015-02" db="EMBL/GenBank/DDBJ databases">
        <title>Evolution of amylase-binding proteins of oral streptococcal species.</title>
        <authorList>
            <person name="Haase E.M."/>
        </authorList>
    </citation>
    <scope>NUCLEOTIDE SEQUENCE [LARGE SCALE GENOMIC DNA]</scope>
    <source>
        <strain evidence="1 2">G9B</strain>
    </source>
</reference>
<organism evidence="1 2">
    <name type="scientific">Streptococcus gordonii</name>
    <dbReference type="NCBI Taxonomy" id="1302"/>
    <lineage>
        <taxon>Bacteria</taxon>
        <taxon>Bacillati</taxon>
        <taxon>Bacillota</taxon>
        <taxon>Bacilli</taxon>
        <taxon>Lactobacillales</taxon>
        <taxon>Streptococcaceae</taxon>
        <taxon>Streptococcus</taxon>
    </lineage>
</organism>
<dbReference type="AlphaFoldDB" id="A0AAW3H4X3"/>
<proteinExistence type="predicted"/>
<accession>A0AAW3H4X3</accession>
<gene>
    <name evidence="1" type="ORF">TZ86_02056</name>
</gene>
<comment type="caution">
    <text evidence="1">The sequence shown here is derived from an EMBL/GenBank/DDBJ whole genome shotgun (WGS) entry which is preliminary data.</text>
</comment>
<dbReference type="EMBL" id="JYGL01000002">
    <property type="protein sequence ID" value="KJQ56720.1"/>
    <property type="molecule type" value="Genomic_DNA"/>
</dbReference>
<sequence>MTNTKFPLISDNEAIFSEVPQMDLYDEFDFISNIKGDYQEKTFADSSSLSKTVAQPIPSSQSETRKQVIADKVNQSISPKVQEKSYAEMAREEARADLKKKRSASYLTSDAVSKKHRSKIGFSARKSTTTKTQPTAFFQKENPGEFAKYGQHLKQEDYIVADLSAEPVVQVEAPKTEKKNNYDFLKTSQVYNKKELRDKKENKVAAELNLTRFDQAW</sequence>
<evidence type="ECO:0000313" key="2">
    <source>
        <dbReference type="Proteomes" id="UP000033658"/>
    </source>
</evidence>
<evidence type="ECO:0008006" key="3">
    <source>
        <dbReference type="Google" id="ProtNLM"/>
    </source>
</evidence>
<evidence type="ECO:0000313" key="1">
    <source>
        <dbReference type="EMBL" id="KJQ56720.1"/>
    </source>
</evidence>
<protein>
    <recommendedName>
        <fullName evidence="3">Cystathionine gamma-synthase</fullName>
    </recommendedName>
</protein>
<dbReference type="RefSeq" id="WP_045505823.1">
    <property type="nucleotide sequence ID" value="NZ_JYGL01000002.1"/>
</dbReference>
<name>A0AAW3H4X3_STRGN</name>
<dbReference type="Proteomes" id="UP000033658">
    <property type="component" value="Unassembled WGS sequence"/>
</dbReference>